<feature type="region of interest" description="Disordered" evidence="1">
    <location>
        <begin position="60"/>
        <end position="80"/>
    </location>
</feature>
<accession>A0A0F5QJY8</accession>
<dbReference type="PATRIC" id="fig|1293439.3.peg.2867"/>
<comment type="caution">
    <text evidence="2">The sequence shown here is derived from an EMBL/GenBank/DDBJ whole genome shotgun (WGS) entry which is preliminary data.</text>
</comment>
<keyword evidence="3" id="KW-1185">Reference proteome</keyword>
<evidence type="ECO:0000313" key="3">
    <source>
        <dbReference type="Proteomes" id="UP000033411"/>
    </source>
</evidence>
<dbReference type="AlphaFoldDB" id="A0A0F5QJY8"/>
<evidence type="ECO:0000313" key="2">
    <source>
        <dbReference type="EMBL" id="KKC41031.1"/>
    </source>
</evidence>
<dbReference type="Proteomes" id="UP000033411">
    <property type="component" value="Unassembled WGS sequence"/>
</dbReference>
<gene>
    <name evidence="2" type="ORF">WH87_02490</name>
</gene>
<name>A0A0F5QJY8_9HYPH</name>
<dbReference type="EMBL" id="LANJ01000004">
    <property type="protein sequence ID" value="KKC41031.1"/>
    <property type="molecule type" value="Genomic_DNA"/>
</dbReference>
<evidence type="ECO:0000256" key="1">
    <source>
        <dbReference type="SAM" id="MobiDB-lite"/>
    </source>
</evidence>
<proteinExistence type="predicted"/>
<reference evidence="2 3" key="1">
    <citation type="submission" date="2015-03" db="EMBL/GenBank/DDBJ databases">
        <authorList>
            <person name="Lepp D."/>
            <person name="Hassan Y.I."/>
            <person name="Li X.-Z."/>
            <person name="Zhou T."/>
        </authorList>
    </citation>
    <scope>NUCLEOTIDE SEQUENCE [LARGE SCALE GENOMIC DNA]</scope>
    <source>
        <strain evidence="2 3">E84</strain>
    </source>
</reference>
<dbReference type="STRING" id="1293439.WH87_02490"/>
<sequence>MRFSAMPHQAAISHDFNPTRRAALGLDPRARQRATMVLMTKDSGPRVKPEGSAVAELHCSETHHLPKPTGQVPSPLRGEG</sequence>
<protein>
    <submittedName>
        <fullName evidence="2">Uncharacterized protein</fullName>
    </submittedName>
</protein>
<organism evidence="2 3">
    <name type="scientific">Devosia epidermidihirudinis</name>
    <dbReference type="NCBI Taxonomy" id="1293439"/>
    <lineage>
        <taxon>Bacteria</taxon>
        <taxon>Pseudomonadati</taxon>
        <taxon>Pseudomonadota</taxon>
        <taxon>Alphaproteobacteria</taxon>
        <taxon>Hyphomicrobiales</taxon>
        <taxon>Devosiaceae</taxon>
        <taxon>Devosia</taxon>
    </lineage>
</organism>